<gene>
    <name evidence="2" type="ORF">TSPGSL018_21805</name>
    <name evidence="1" type="ORF">TSPGSL018_31088</name>
</gene>
<organism evidence="2">
    <name type="scientific">Tetraselmis sp. GSL018</name>
    <dbReference type="NCBI Taxonomy" id="582737"/>
    <lineage>
        <taxon>Eukaryota</taxon>
        <taxon>Viridiplantae</taxon>
        <taxon>Chlorophyta</taxon>
        <taxon>core chlorophytes</taxon>
        <taxon>Chlorodendrophyceae</taxon>
        <taxon>Chlorodendrales</taxon>
        <taxon>Chlorodendraceae</taxon>
        <taxon>Tetraselmis</taxon>
    </lineage>
</organism>
<dbReference type="PANTHER" id="PTHR36971">
    <property type="entry name" value="UNNAMED PRODUCT"/>
    <property type="match status" value="1"/>
</dbReference>
<protein>
    <submittedName>
        <fullName evidence="2">Zinc finger-containing protein</fullName>
    </submittedName>
</protein>
<evidence type="ECO:0000313" key="2">
    <source>
        <dbReference type="EMBL" id="JAC75891.1"/>
    </source>
</evidence>
<dbReference type="PANTHER" id="PTHR36971:SF3">
    <property type="entry name" value="C3H1-TYPE DOMAIN-CONTAINING PROTEIN"/>
    <property type="match status" value="1"/>
</dbReference>
<proteinExistence type="predicted"/>
<sequence>MPKLRHPQAVLRSSVPCDELPFSQPITSGQCYMVNEAGKSFSPTLLSLIREREEASFSDQLEVSEEIRKVLEENGVYVDPMTGSWCSRGGWRGELGRPPLFYPGTALTSVKRKKRGRHIKKKSTKDSPRNRHKVFCEWLVENFGREALSRGCGVLDIAGGKGLITAELQENFGIPCTLIELKEAPKYVRNTGVSSTPWRKLEIPVLIGQFEELSFQRDADASFGPDELPQRLRDLCTSCSMFIGMHPDEATEPIVTTALSMRKPFAVVPCCVFPKKFPERKLPDGSPVQSYEDFLQYLSAKHRGIRRTRLNFYGRSEVLYWSPT</sequence>
<reference evidence="2" key="1">
    <citation type="submission" date="2014-05" db="EMBL/GenBank/DDBJ databases">
        <title>The transcriptome of the halophilic microalga Tetraselmis sp. GSL018 isolated from the Great Salt Lake, Utah.</title>
        <authorList>
            <person name="Jinkerson R.E."/>
            <person name="D'Adamo S."/>
            <person name="Posewitz M.C."/>
        </authorList>
    </citation>
    <scope>NUCLEOTIDE SEQUENCE</scope>
    <source>
        <strain evidence="2">GSL018</strain>
    </source>
</reference>
<dbReference type="EMBL" id="GBEZ01013450">
    <property type="protein sequence ID" value="JAC72536.1"/>
    <property type="molecule type" value="Transcribed_RNA"/>
</dbReference>
<dbReference type="AlphaFoldDB" id="A0A061RZ98"/>
<dbReference type="EMBL" id="GBEZ01009720">
    <property type="protein sequence ID" value="JAC75891.1"/>
    <property type="molecule type" value="Transcribed_RNA"/>
</dbReference>
<dbReference type="SUPFAM" id="SSF53335">
    <property type="entry name" value="S-adenosyl-L-methionine-dependent methyltransferases"/>
    <property type="match status" value="1"/>
</dbReference>
<dbReference type="InterPro" id="IPR029063">
    <property type="entry name" value="SAM-dependent_MTases_sf"/>
</dbReference>
<evidence type="ECO:0000313" key="1">
    <source>
        <dbReference type="EMBL" id="JAC72536.1"/>
    </source>
</evidence>
<accession>A0A061RZ98</accession>
<name>A0A061RZ98_9CHLO</name>